<dbReference type="EMBL" id="LVYK01000016">
    <property type="protein sequence ID" value="RAS78207.1"/>
    <property type="molecule type" value="Genomic_DNA"/>
</dbReference>
<sequence>MSNEQNKIEVYYSPSDLCAMLDIRESTLRKYAVQLEKVGWKFAKNSNGHRQYTDTDIAAIRRVIQAKDKSDITIEKASKQVVSILKGKSASVPATMELEIEERYSDDIKELKETVQKQTEFIKLLADRLEERDKFIQQRLAKQEEQLLNRDNKLLETMRAIHEQKKEQDETLRLIAATQEEMEAQKKKGFFARLLGR</sequence>
<name>A0AAX1Q9I3_9BACI</name>
<gene>
    <name evidence="2" type="ORF">A3864_09185</name>
</gene>
<reference evidence="2 3" key="1">
    <citation type="submission" date="2016-03" db="EMBL/GenBank/DDBJ databases">
        <title>Comparison of Bacillus endophyticus and B. anthracis characteristics using whole genome sequence analysis and microbiological techniques.</title>
        <authorList>
            <person name="Lekota K.E."/>
            <person name="Mafofo J."/>
            <person name="Rees J."/>
            <person name="Muchadeyi F.C."/>
            <person name="Madoroba E."/>
            <person name="Van Heerden H."/>
        </authorList>
    </citation>
    <scope>NUCLEOTIDE SEQUENCE [LARGE SCALE GENOMIC DNA]</scope>
    <source>
        <strain evidence="2 3">3631_10C</strain>
    </source>
</reference>
<protein>
    <recommendedName>
        <fullName evidence="1">HTH merR-type domain-containing protein</fullName>
    </recommendedName>
</protein>
<dbReference type="RefSeq" id="WP_113713870.1">
    <property type="nucleotide sequence ID" value="NZ_LVYK01000016.1"/>
</dbReference>
<feature type="domain" description="HTH merR-type" evidence="1">
    <location>
        <begin position="12"/>
        <end position="79"/>
    </location>
</feature>
<dbReference type="Pfam" id="PF13411">
    <property type="entry name" value="MerR_1"/>
    <property type="match status" value="1"/>
</dbReference>
<proteinExistence type="predicted"/>
<dbReference type="AlphaFoldDB" id="A0AAX1Q9I3"/>
<organism evidence="2 3">
    <name type="scientific">Priestia endophytica</name>
    <dbReference type="NCBI Taxonomy" id="135735"/>
    <lineage>
        <taxon>Bacteria</taxon>
        <taxon>Bacillati</taxon>
        <taxon>Bacillota</taxon>
        <taxon>Bacilli</taxon>
        <taxon>Bacillales</taxon>
        <taxon>Bacillaceae</taxon>
        <taxon>Priestia</taxon>
    </lineage>
</organism>
<dbReference type="GO" id="GO:0006355">
    <property type="term" value="P:regulation of DNA-templated transcription"/>
    <property type="evidence" value="ECO:0007669"/>
    <property type="project" value="InterPro"/>
</dbReference>
<dbReference type="InterPro" id="IPR009061">
    <property type="entry name" value="DNA-bd_dom_put_sf"/>
</dbReference>
<dbReference type="InterPro" id="IPR000551">
    <property type="entry name" value="MerR-type_HTH_dom"/>
</dbReference>
<evidence type="ECO:0000313" key="2">
    <source>
        <dbReference type="EMBL" id="RAS78207.1"/>
    </source>
</evidence>
<evidence type="ECO:0000313" key="3">
    <source>
        <dbReference type="Proteomes" id="UP000250174"/>
    </source>
</evidence>
<evidence type="ECO:0000259" key="1">
    <source>
        <dbReference type="Pfam" id="PF13411"/>
    </source>
</evidence>
<dbReference type="GO" id="GO:0003677">
    <property type="term" value="F:DNA binding"/>
    <property type="evidence" value="ECO:0007669"/>
    <property type="project" value="InterPro"/>
</dbReference>
<dbReference type="Proteomes" id="UP000250174">
    <property type="component" value="Unassembled WGS sequence"/>
</dbReference>
<dbReference type="SUPFAM" id="SSF46955">
    <property type="entry name" value="Putative DNA-binding domain"/>
    <property type="match status" value="1"/>
</dbReference>
<accession>A0AAX1Q9I3</accession>
<comment type="caution">
    <text evidence="2">The sequence shown here is derived from an EMBL/GenBank/DDBJ whole genome shotgun (WGS) entry which is preliminary data.</text>
</comment>
<dbReference type="Gene3D" id="1.10.1660.10">
    <property type="match status" value="1"/>
</dbReference>